<organism evidence="1 2">
    <name type="scientific">Coemansia aciculifera</name>
    <dbReference type="NCBI Taxonomy" id="417176"/>
    <lineage>
        <taxon>Eukaryota</taxon>
        <taxon>Fungi</taxon>
        <taxon>Fungi incertae sedis</taxon>
        <taxon>Zoopagomycota</taxon>
        <taxon>Kickxellomycotina</taxon>
        <taxon>Kickxellomycetes</taxon>
        <taxon>Kickxellales</taxon>
        <taxon>Kickxellaceae</taxon>
        <taxon>Coemansia</taxon>
    </lineage>
</organism>
<reference evidence="1" key="1">
    <citation type="submission" date="2022-07" db="EMBL/GenBank/DDBJ databases">
        <title>Phylogenomic reconstructions and comparative analyses of Kickxellomycotina fungi.</title>
        <authorList>
            <person name="Reynolds N.K."/>
            <person name="Stajich J.E."/>
            <person name="Barry K."/>
            <person name="Grigoriev I.V."/>
            <person name="Crous P."/>
            <person name="Smith M.E."/>
        </authorList>
    </citation>
    <scope>NUCLEOTIDE SEQUENCE</scope>
    <source>
        <strain evidence="1">CBS 190363</strain>
    </source>
</reference>
<dbReference type="Proteomes" id="UP001139981">
    <property type="component" value="Unassembled WGS sequence"/>
</dbReference>
<name>A0ACC1M1D7_9FUNG</name>
<protein>
    <submittedName>
        <fullName evidence="1">Uncharacterized protein</fullName>
    </submittedName>
</protein>
<evidence type="ECO:0000313" key="1">
    <source>
        <dbReference type="EMBL" id="KAJ2892582.1"/>
    </source>
</evidence>
<comment type="caution">
    <text evidence="1">The sequence shown here is derived from an EMBL/GenBank/DDBJ whole genome shotgun (WGS) entry which is preliminary data.</text>
</comment>
<keyword evidence="2" id="KW-1185">Reference proteome</keyword>
<sequence>MTDSELKQRHAQSSTSTNGDAATKTSARQSARVSSSSRGNRRAWWAIVARIVVTLLGLSVCMSYLITETAFWGYSSKWTNWRNYVPRQQRVFTQLELSQHDGSNANLPLLLAIEGDVYDVSSGWGFYGPGSSYSLFAGRDASRAFGTNCLSRSDHLTHDTRGLSEKELAGIKSWHHYFDNHQQYVKIGVVQLSPIDPAAPIPPPCEDAKPRPK</sequence>
<dbReference type="EMBL" id="JANBVB010000702">
    <property type="protein sequence ID" value="KAJ2892582.1"/>
    <property type="molecule type" value="Genomic_DNA"/>
</dbReference>
<evidence type="ECO:0000313" key="2">
    <source>
        <dbReference type="Proteomes" id="UP001139981"/>
    </source>
</evidence>
<gene>
    <name evidence="1" type="ORF">IWW38_003167</name>
</gene>
<proteinExistence type="predicted"/>
<accession>A0ACC1M1D7</accession>